<keyword evidence="1" id="KW-1133">Transmembrane helix</keyword>
<feature type="transmembrane region" description="Helical" evidence="1">
    <location>
        <begin position="63"/>
        <end position="80"/>
    </location>
</feature>
<sequence length="115" mass="13090">MIKKFDIKLIILECVALIFIISGIKRLYFAYNGTIFNALTEEDWKMYEALTDMYASQFLDNQSYWILAAMLIGILVIGLINWKNNFGIINSIAVLILTVGIAMTGFYTTGIVNKY</sequence>
<dbReference type="EMBL" id="ABIB01000001">
    <property type="protein sequence ID" value="EDP98580.1"/>
    <property type="molecule type" value="Genomic_DNA"/>
</dbReference>
<evidence type="ECO:0000313" key="2">
    <source>
        <dbReference type="EMBL" id="EDP98580.1"/>
    </source>
</evidence>
<dbReference type="AlphaFoldDB" id="A9DLJ5"/>
<accession>A9DLJ5</accession>
<organism evidence="2 3">
    <name type="scientific">Kordia algicida OT-1</name>
    <dbReference type="NCBI Taxonomy" id="391587"/>
    <lineage>
        <taxon>Bacteria</taxon>
        <taxon>Pseudomonadati</taxon>
        <taxon>Bacteroidota</taxon>
        <taxon>Flavobacteriia</taxon>
        <taxon>Flavobacteriales</taxon>
        <taxon>Flavobacteriaceae</taxon>
        <taxon>Kordia</taxon>
    </lineage>
</organism>
<keyword evidence="3" id="KW-1185">Reference proteome</keyword>
<dbReference type="Proteomes" id="UP000002945">
    <property type="component" value="Unassembled WGS sequence"/>
</dbReference>
<feature type="transmembrane region" description="Helical" evidence="1">
    <location>
        <begin position="7"/>
        <end position="24"/>
    </location>
</feature>
<dbReference type="HOGENOM" id="CLU_2105769_0_0_10"/>
<comment type="caution">
    <text evidence="2">The sequence shown here is derived from an EMBL/GenBank/DDBJ whole genome shotgun (WGS) entry which is preliminary data.</text>
</comment>
<feature type="transmembrane region" description="Helical" evidence="1">
    <location>
        <begin position="92"/>
        <end position="112"/>
    </location>
</feature>
<evidence type="ECO:0000313" key="3">
    <source>
        <dbReference type="Proteomes" id="UP000002945"/>
    </source>
</evidence>
<dbReference type="OrthoDB" id="1452800at2"/>
<dbReference type="RefSeq" id="WP_007095591.1">
    <property type="nucleotide sequence ID" value="NZ_DS544873.1"/>
</dbReference>
<dbReference type="STRING" id="391587.KAOT1_15222"/>
<protein>
    <submittedName>
        <fullName evidence="2">Uncharacterized protein</fullName>
    </submittedName>
</protein>
<dbReference type="eggNOG" id="ENOG50343T9">
    <property type="taxonomic scope" value="Bacteria"/>
</dbReference>
<gene>
    <name evidence="2" type="ORF">KAOT1_15222</name>
</gene>
<reference evidence="2 3" key="1">
    <citation type="journal article" date="2011" name="J. Bacteriol.">
        <title>Genome sequence of the algicidal bacterium Kordia algicida OT-1.</title>
        <authorList>
            <person name="Lee H.S."/>
            <person name="Kang S.G."/>
            <person name="Kwon K.K."/>
            <person name="Lee J.H."/>
            <person name="Kim S.J."/>
        </authorList>
    </citation>
    <scope>NUCLEOTIDE SEQUENCE [LARGE SCALE GENOMIC DNA]</scope>
    <source>
        <strain evidence="2 3">OT-1</strain>
    </source>
</reference>
<name>A9DLJ5_9FLAO</name>
<keyword evidence="1" id="KW-0472">Membrane</keyword>
<keyword evidence="1" id="KW-0812">Transmembrane</keyword>
<proteinExistence type="predicted"/>
<evidence type="ECO:0000256" key="1">
    <source>
        <dbReference type="SAM" id="Phobius"/>
    </source>
</evidence>